<name>A0A8J2PL72_9HEXA</name>
<evidence type="ECO:0000313" key="2">
    <source>
        <dbReference type="Proteomes" id="UP000708208"/>
    </source>
</evidence>
<dbReference type="Proteomes" id="UP000708208">
    <property type="component" value="Unassembled WGS sequence"/>
</dbReference>
<proteinExistence type="predicted"/>
<evidence type="ECO:0000313" key="1">
    <source>
        <dbReference type="EMBL" id="CAG7817859.1"/>
    </source>
</evidence>
<dbReference type="AlphaFoldDB" id="A0A8J2PL72"/>
<accession>A0A8J2PL72</accession>
<dbReference type="EMBL" id="CAJVCH010405583">
    <property type="protein sequence ID" value="CAG7817859.1"/>
    <property type="molecule type" value="Genomic_DNA"/>
</dbReference>
<gene>
    <name evidence="1" type="ORF">AFUS01_LOCUS28398</name>
</gene>
<sequence length="34" mass="3650">SGFGLLFSCMYASPPSCPTNTMKDPNVLSVVSWI</sequence>
<keyword evidence="2" id="KW-1185">Reference proteome</keyword>
<comment type="caution">
    <text evidence="1">The sequence shown here is derived from an EMBL/GenBank/DDBJ whole genome shotgun (WGS) entry which is preliminary data.</text>
</comment>
<feature type="non-terminal residue" evidence="1">
    <location>
        <position position="1"/>
    </location>
</feature>
<reference evidence="1" key="1">
    <citation type="submission" date="2021-06" db="EMBL/GenBank/DDBJ databases">
        <authorList>
            <person name="Hodson N. C."/>
            <person name="Mongue J. A."/>
            <person name="Jaron S. K."/>
        </authorList>
    </citation>
    <scope>NUCLEOTIDE SEQUENCE</scope>
</reference>
<protein>
    <submittedName>
        <fullName evidence="1">Uncharacterized protein</fullName>
    </submittedName>
</protein>
<organism evidence="1 2">
    <name type="scientific">Allacma fusca</name>
    <dbReference type="NCBI Taxonomy" id="39272"/>
    <lineage>
        <taxon>Eukaryota</taxon>
        <taxon>Metazoa</taxon>
        <taxon>Ecdysozoa</taxon>
        <taxon>Arthropoda</taxon>
        <taxon>Hexapoda</taxon>
        <taxon>Collembola</taxon>
        <taxon>Symphypleona</taxon>
        <taxon>Sminthuridae</taxon>
        <taxon>Allacma</taxon>
    </lineage>
</organism>